<dbReference type="NCBIfam" id="TIGR01552">
    <property type="entry name" value="phd_fam"/>
    <property type="match status" value="1"/>
</dbReference>
<dbReference type="PANTHER" id="PTHR35377:SF8">
    <property type="entry name" value="ANTITOXIN VAPB22"/>
    <property type="match status" value="1"/>
</dbReference>
<dbReference type="InterPro" id="IPR051416">
    <property type="entry name" value="phD-YefM_TA_antitoxins"/>
</dbReference>
<protein>
    <recommendedName>
        <fullName evidence="2">Antitoxin</fullName>
    </recommendedName>
</protein>
<proteinExistence type="inferred from homology"/>
<evidence type="ECO:0000313" key="4">
    <source>
        <dbReference type="Proteomes" id="UP000437709"/>
    </source>
</evidence>
<comment type="caution">
    <text evidence="3">The sequence shown here is derived from an EMBL/GenBank/DDBJ whole genome shotgun (WGS) entry which is preliminary data.</text>
</comment>
<dbReference type="SUPFAM" id="SSF143120">
    <property type="entry name" value="YefM-like"/>
    <property type="match status" value="1"/>
</dbReference>
<dbReference type="InterPro" id="IPR006442">
    <property type="entry name" value="Antitoxin_Phd/YefM"/>
</dbReference>
<evidence type="ECO:0000313" key="3">
    <source>
        <dbReference type="EMBL" id="MPV37327.1"/>
    </source>
</evidence>
<evidence type="ECO:0000256" key="2">
    <source>
        <dbReference type="RuleBase" id="RU362080"/>
    </source>
</evidence>
<comment type="similarity">
    <text evidence="1 2">Belongs to the phD/YefM antitoxin family.</text>
</comment>
<organism evidence="3 4">
    <name type="scientific">Georgenia subflava</name>
    <dbReference type="NCBI Taxonomy" id="1622177"/>
    <lineage>
        <taxon>Bacteria</taxon>
        <taxon>Bacillati</taxon>
        <taxon>Actinomycetota</taxon>
        <taxon>Actinomycetes</taxon>
        <taxon>Micrococcales</taxon>
        <taxon>Bogoriellaceae</taxon>
        <taxon>Georgenia</taxon>
    </lineage>
</organism>
<reference evidence="3 4" key="1">
    <citation type="submission" date="2019-10" db="EMBL/GenBank/DDBJ databases">
        <title>Georgenia wutianyii sp. nov. and Georgenia yuyongxinii sp. nov. isolated from plateau pika (Ochotona curzoniae) in the Qinghai-Tibet plateau of China.</title>
        <authorList>
            <person name="Tian Z."/>
        </authorList>
    </citation>
    <scope>NUCLEOTIDE SEQUENCE [LARGE SCALE GENOMIC DNA]</scope>
    <source>
        <strain evidence="3 4">JCM 19765</strain>
    </source>
</reference>
<sequence>MHARRRGAFGGVDAVRLWTPAVDDVRLSTTCGCGWGRSPWSGQAGQAGCTLRYVAVTVNVQEAKTRLSELLGRVERGEEIVIARAGVPVARLAAVAPVPARTFGTMSFHVPDAFFEALPDAEIDAWE</sequence>
<dbReference type="PANTHER" id="PTHR35377">
    <property type="entry name" value="ANTITOXIN VAPB49-RELATED-RELATED"/>
    <property type="match status" value="1"/>
</dbReference>
<dbReference type="Proteomes" id="UP000437709">
    <property type="component" value="Unassembled WGS sequence"/>
</dbReference>
<dbReference type="InterPro" id="IPR036165">
    <property type="entry name" value="YefM-like_sf"/>
</dbReference>
<accession>A0A6N7EKJ3</accession>
<evidence type="ECO:0000256" key="1">
    <source>
        <dbReference type="ARBA" id="ARBA00009981"/>
    </source>
</evidence>
<keyword evidence="4" id="KW-1185">Reference proteome</keyword>
<dbReference type="Gene3D" id="3.40.1620.10">
    <property type="entry name" value="YefM-like domain"/>
    <property type="match status" value="1"/>
</dbReference>
<gene>
    <name evidence="3" type="ORF">GB881_09735</name>
</gene>
<dbReference type="Pfam" id="PF02604">
    <property type="entry name" value="PhdYeFM_antitox"/>
    <property type="match status" value="1"/>
</dbReference>
<dbReference type="OrthoDB" id="33091at2"/>
<dbReference type="EMBL" id="WHPC01000032">
    <property type="protein sequence ID" value="MPV37327.1"/>
    <property type="molecule type" value="Genomic_DNA"/>
</dbReference>
<comment type="function">
    <text evidence="2">Antitoxin component of a type II toxin-antitoxin (TA) system.</text>
</comment>
<dbReference type="AlphaFoldDB" id="A0A6N7EKJ3"/>
<name>A0A6N7EKJ3_9MICO</name>